<dbReference type="RefSeq" id="WP_052343121.1">
    <property type="nucleotide sequence ID" value="NZ_BAMD01000069.1"/>
</dbReference>
<dbReference type="OrthoDB" id="627427at2"/>
<dbReference type="GO" id="GO:0022904">
    <property type="term" value="P:respiratory electron transport chain"/>
    <property type="evidence" value="ECO:0007669"/>
    <property type="project" value="InterPro"/>
</dbReference>
<dbReference type="Pfam" id="PF00033">
    <property type="entry name" value="Cytochrome_B"/>
    <property type="match status" value="1"/>
</dbReference>
<evidence type="ECO:0000313" key="3">
    <source>
        <dbReference type="EMBL" id="GAF05126.1"/>
    </source>
</evidence>
<dbReference type="PROSITE" id="PS51002">
    <property type="entry name" value="CYTB_NTER"/>
    <property type="match status" value="1"/>
</dbReference>
<dbReference type="PANTHER" id="PTHR19271:SF16">
    <property type="entry name" value="CYTOCHROME B"/>
    <property type="match status" value="1"/>
</dbReference>
<dbReference type="PANTHER" id="PTHR19271">
    <property type="entry name" value="CYTOCHROME B"/>
    <property type="match status" value="1"/>
</dbReference>
<name>W7YKT4_9BACT</name>
<feature type="transmembrane region" description="Helical" evidence="1">
    <location>
        <begin position="290"/>
        <end position="309"/>
    </location>
</feature>
<keyword evidence="1" id="KW-0472">Membrane</keyword>
<protein>
    <submittedName>
        <fullName evidence="3">Cytochrome b6</fullName>
    </submittedName>
</protein>
<dbReference type="GO" id="GO:0016020">
    <property type="term" value="C:membrane"/>
    <property type="evidence" value="ECO:0007669"/>
    <property type="project" value="InterPro"/>
</dbReference>
<feature type="domain" description="Cytochrome b/b6 N-terminal region profile" evidence="2">
    <location>
        <begin position="1"/>
        <end position="218"/>
    </location>
</feature>
<dbReference type="InterPro" id="IPR005797">
    <property type="entry name" value="Cyt_b/b6_N"/>
</dbReference>
<keyword evidence="1" id="KW-0812">Transmembrane</keyword>
<organism evidence="3 4">
    <name type="scientific">Saccharicrinis fermentans DSM 9555 = JCM 21142</name>
    <dbReference type="NCBI Taxonomy" id="869213"/>
    <lineage>
        <taxon>Bacteria</taxon>
        <taxon>Pseudomonadati</taxon>
        <taxon>Bacteroidota</taxon>
        <taxon>Bacteroidia</taxon>
        <taxon>Marinilabiliales</taxon>
        <taxon>Marinilabiliaceae</taxon>
        <taxon>Saccharicrinis</taxon>
    </lineage>
</organism>
<dbReference type="InterPro" id="IPR027387">
    <property type="entry name" value="Cytb/b6-like_sf"/>
</dbReference>
<feature type="transmembrane region" description="Helical" evidence="1">
    <location>
        <begin position="37"/>
        <end position="61"/>
    </location>
</feature>
<keyword evidence="4" id="KW-1185">Reference proteome</keyword>
<dbReference type="STRING" id="869213.GCA_000517085_01910"/>
<dbReference type="GO" id="GO:0016491">
    <property type="term" value="F:oxidoreductase activity"/>
    <property type="evidence" value="ECO:0007669"/>
    <property type="project" value="InterPro"/>
</dbReference>
<dbReference type="Gene3D" id="1.20.810.10">
    <property type="entry name" value="Cytochrome Bc1 Complex, Chain C"/>
    <property type="match status" value="1"/>
</dbReference>
<evidence type="ECO:0000313" key="4">
    <source>
        <dbReference type="Proteomes" id="UP000019402"/>
    </source>
</evidence>
<dbReference type="InterPro" id="IPR036150">
    <property type="entry name" value="Cyt_b/b6_C_sf"/>
</dbReference>
<sequence length="428" mass="48995">MTKEKTEKKTPSSIEKFILHLHPARIDKRALKFNRTFGLGGILALLFIILGVTGLILRFSYIPTIDHAYDSVVSLQRDTVFGQFIRNLHHISAMLMMVVAFLHLIRTYYSQAIFKKRAENWIYGLIMMFMIIASSFTGYLLPWDQLAYWAVTVITQIIEYIPFIGHSLANMVRGSDVVDGNTLLNFYTLHTGIIPMTFLFLMSMHFWLIRKAGGVALPKQDNTEKVNVIPNLIWLEIMVAALLIAGIFVASVFYHAPLQEQANPMNSPNPSKAPWYFLGAQELLLHLHPFFSAVILPLVVGVFFFYLPYFKYDNLNIGVWFNSPLGKKMTIHASIFAFVFTFILIYLLEHFLHFDIWFASVGSWFATGLVPFAIYVIPVSGYLFYWKKKHGAKTEELVMTITTILMSSYITMLLISLLLRGKGMLMII</sequence>
<comment type="caution">
    <text evidence="3">The sequence shown here is derived from an EMBL/GenBank/DDBJ whole genome shotgun (WGS) entry which is preliminary data.</text>
</comment>
<feature type="transmembrane region" description="Helical" evidence="1">
    <location>
        <begin position="121"/>
        <end position="140"/>
    </location>
</feature>
<dbReference type="Proteomes" id="UP000019402">
    <property type="component" value="Unassembled WGS sequence"/>
</dbReference>
<keyword evidence="1" id="KW-1133">Transmembrane helix</keyword>
<dbReference type="eggNOG" id="COG1290">
    <property type="taxonomic scope" value="Bacteria"/>
</dbReference>
<feature type="transmembrane region" description="Helical" evidence="1">
    <location>
        <begin position="88"/>
        <end position="109"/>
    </location>
</feature>
<accession>W7YKT4</accession>
<evidence type="ECO:0000256" key="1">
    <source>
        <dbReference type="SAM" id="Phobius"/>
    </source>
</evidence>
<feature type="transmembrane region" description="Helical" evidence="1">
    <location>
        <begin position="356"/>
        <end position="377"/>
    </location>
</feature>
<dbReference type="SUPFAM" id="SSF81342">
    <property type="entry name" value="Transmembrane di-heme cytochromes"/>
    <property type="match status" value="1"/>
</dbReference>
<feature type="transmembrane region" description="Helical" evidence="1">
    <location>
        <begin position="186"/>
        <end position="208"/>
    </location>
</feature>
<feature type="transmembrane region" description="Helical" evidence="1">
    <location>
        <begin position="397"/>
        <end position="419"/>
    </location>
</feature>
<evidence type="ECO:0000259" key="2">
    <source>
        <dbReference type="PROSITE" id="PS51002"/>
    </source>
</evidence>
<feature type="transmembrane region" description="Helical" evidence="1">
    <location>
        <begin position="329"/>
        <end position="349"/>
    </location>
</feature>
<reference evidence="3 4" key="1">
    <citation type="journal article" date="2014" name="Genome Announc.">
        <title>Draft Genome Sequence of Cytophaga fermentans JCM 21142T, a Facultative Anaerobe Isolated from Marine Mud.</title>
        <authorList>
            <person name="Starns D."/>
            <person name="Oshima K."/>
            <person name="Suda W."/>
            <person name="Iino T."/>
            <person name="Yuki M."/>
            <person name="Inoue J."/>
            <person name="Kitamura K."/>
            <person name="Iida T."/>
            <person name="Darby A."/>
            <person name="Hattori M."/>
            <person name="Ohkuma M."/>
        </authorList>
    </citation>
    <scope>NUCLEOTIDE SEQUENCE [LARGE SCALE GENOMIC DNA]</scope>
    <source>
        <strain evidence="3 4">JCM 21142</strain>
    </source>
</reference>
<dbReference type="SUPFAM" id="SSF81648">
    <property type="entry name" value="a domain/subunit of cytochrome bc1 complex (Ubiquinol-cytochrome c reductase)"/>
    <property type="match status" value="1"/>
</dbReference>
<gene>
    <name evidence="3" type="ORF">JCM21142_93850</name>
</gene>
<feature type="transmembrane region" description="Helical" evidence="1">
    <location>
        <begin position="228"/>
        <end position="254"/>
    </location>
</feature>
<dbReference type="InterPro" id="IPR016174">
    <property type="entry name" value="Di-haem_cyt_TM"/>
</dbReference>
<dbReference type="AlphaFoldDB" id="W7YKT4"/>
<proteinExistence type="predicted"/>
<dbReference type="EMBL" id="BAMD01000069">
    <property type="protein sequence ID" value="GAF05126.1"/>
    <property type="molecule type" value="Genomic_DNA"/>
</dbReference>
<dbReference type="GO" id="GO:0009055">
    <property type="term" value="F:electron transfer activity"/>
    <property type="evidence" value="ECO:0007669"/>
    <property type="project" value="InterPro"/>
</dbReference>